<evidence type="ECO:0000256" key="4">
    <source>
        <dbReference type="ARBA" id="ARBA00023284"/>
    </source>
</evidence>
<accession>A0A318SBC0</accession>
<name>A0A318SBC0_9DEIO</name>
<evidence type="ECO:0000259" key="5">
    <source>
        <dbReference type="PROSITE" id="PS51352"/>
    </source>
</evidence>
<evidence type="ECO:0000313" key="7">
    <source>
        <dbReference type="Proteomes" id="UP000248326"/>
    </source>
</evidence>
<gene>
    <name evidence="6" type="ORF">DES52_102238</name>
</gene>
<dbReference type="GO" id="GO:0017004">
    <property type="term" value="P:cytochrome complex assembly"/>
    <property type="evidence" value="ECO:0007669"/>
    <property type="project" value="UniProtKB-KW"/>
</dbReference>
<organism evidence="6 7">
    <name type="scientific">Deinococcus yavapaiensis KR-236</name>
    <dbReference type="NCBI Taxonomy" id="694435"/>
    <lineage>
        <taxon>Bacteria</taxon>
        <taxon>Thermotogati</taxon>
        <taxon>Deinococcota</taxon>
        <taxon>Deinococci</taxon>
        <taxon>Deinococcales</taxon>
        <taxon>Deinococcaceae</taxon>
        <taxon>Deinococcus</taxon>
    </lineage>
</organism>
<comment type="caution">
    <text evidence="6">The sequence shown here is derived from an EMBL/GenBank/DDBJ whole genome shotgun (WGS) entry which is preliminary data.</text>
</comment>
<dbReference type="InterPro" id="IPR036249">
    <property type="entry name" value="Thioredoxin-like_sf"/>
</dbReference>
<sequence length="174" mass="18752">MKRWIPPILAAALVAILALALLRGNPQDAGGPLVGKQAPNFTLTTLDGGTVSLASLKGRPVVVNFWASWCVPCREEAPLLRQLAEKQSASGLAVVGIAFQDREKDAQAFKQEYGLAFPTALDPNSETAIEYGVGAVPETFVIDPSGKIVRHFRIDLTQVRDQFTQELAKLGVEL</sequence>
<protein>
    <submittedName>
        <fullName evidence="6">Cytochrome c biogenesis protein CcmG/thiol:disulfide interchange protein DsbE</fullName>
    </submittedName>
</protein>
<dbReference type="CDD" id="cd02966">
    <property type="entry name" value="TlpA_like_family"/>
    <property type="match status" value="1"/>
</dbReference>
<proteinExistence type="predicted"/>
<evidence type="ECO:0000313" key="6">
    <source>
        <dbReference type="EMBL" id="PYE55872.1"/>
    </source>
</evidence>
<dbReference type="EMBL" id="QJSX01000002">
    <property type="protein sequence ID" value="PYE55872.1"/>
    <property type="molecule type" value="Genomic_DNA"/>
</dbReference>
<dbReference type="GO" id="GO:0016209">
    <property type="term" value="F:antioxidant activity"/>
    <property type="evidence" value="ECO:0007669"/>
    <property type="project" value="InterPro"/>
</dbReference>
<dbReference type="InterPro" id="IPR000866">
    <property type="entry name" value="AhpC/TSA"/>
</dbReference>
<dbReference type="AlphaFoldDB" id="A0A318SBC0"/>
<feature type="domain" description="Thioredoxin" evidence="5">
    <location>
        <begin position="32"/>
        <end position="172"/>
    </location>
</feature>
<dbReference type="InterPro" id="IPR013766">
    <property type="entry name" value="Thioredoxin_domain"/>
</dbReference>
<dbReference type="SUPFAM" id="SSF52833">
    <property type="entry name" value="Thioredoxin-like"/>
    <property type="match status" value="1"/>
</dbReference>
<keyword evidence="7" id="KW-1185">Reference proteome</keyword>
<dbReference type="Pfam" id="PF00578">
    <property type="entry name" value="AhpC-TSA"/>
    <property type="match status" value="1"/>
</dbReference>
<dbReference type="PANTHER" id="PTHR42852:SF6">
    <property type="entry name" value="THIOL:DISULFIDE INTERCHANGE PROTEIN DSBE"/>
    <property type="match status" value="1"/>
</dbReference>
<dbReference type="Proteomes" id="UP000248326">
    <property type="component" value="Unassembled WGS sequence"/>
</dbReference>
<dbReference type="InterPro" id="IPR017937">
    <property type="entry name" value="Thioredoxin_CS"/>
</dbReference>
<dbReference type="GO" id="GO:0030313">
    <property type="term" value="C:cell envelope"/>
    <property type="evidence" value="ECO:0007669"/>
    <property type="project" value="UniProtKB-SubCell"/>
</dbReference>
<evidence type="ECO:0000256" key="3">
    <source>
        <dbReference type="ARBA" id="ARBA00023157"/>
    </source>
</evidence>
<dbReference type="GO" id="GO:0016491">
    <property type="term" value="F:oxidoreductase activity"/>
    <property type="evidence" value="ECO:0007669"/>
    <property type="project" value="InterPro"/>
</dbReference>
<evidence type="ECO:0000256" key="1">
    <source>
        <dbReference type="ARBA" id="ARBA00004196"/>
    </source>
</evidence>
<comment type="subcellular location">
    <subcellularLocation>
        <location evidence="1">Cell envelope</location>
    </subcellularLocation>
</comment>
<keyword evidence="3" id="KW-1015">Disulfide bond</keyword>
<keyword evidence="4" id="KW-0676">Redox-active center</keyword>
<reference evidence="6 7" key="1">
    <citation type="submission" date="2018-06" db="EMBL/GenBank/DDBJ databases">
        <title>Genomic Encyclopedia of Type Strains, Phase IV (KMG-IV): sequencing the most valuable type-strain genomes for metagenomic binning, comparative biology and taxonomic classification.</title>
        <authorList>
            <person name="Goeker M."/>
        </authorList>
    </citation>
    <scope>NUCLEOTIDE SEQUENCE [LARGE SCALE GENOMIC DNA]</scope>
    <source>
        <strain evidence="6 7">DSM 18048</strain>
    </source>
</reference>
<dbReference type="RefSeq" id="WP_245900664.1">
    <property type="nucleotide sequence ID" value="NZ_QJSX01000002.1"/>
</dbReference>
<dbReference type="PROSITE" id="PS51352">
    <property type="entry name" value="THIOREDOXIN_2"/>
    <property type="match status" value="1"/>
</dbReference>
<dbReference type="InterPro" id="IPR050553">
    <property type="entry name" value="Thioredoxin_ResA/DsbE_sf"/>
</dbReference>
<dbReference type="PROSITE" id="PS00194">
    <property type="entry name" value="THIOREDOXIN_1"/>
    <property type="match status" value="1"/>
</dbReference>
<dbReference type="Gene3D" id="3.40.30.10">
    <property type="entry name" value="Glutaredoxin"/>
    <property type="match status" value="1"/>
</dbReference>
<evidence type="ECO:0000256" key="2">
    <source>
        <dbReference type="ARBA" id="ARBA00022748"/>
    </source>
</evidence>
<dbReference type="PANTHER" id="PTHR42852">
    <property type="entry name" value="THIOL:DISULFIDE INTERCHANGE PROTEIN DSBE"/>
    <property type="match status" value="1"/>
</dbReference>
<keyword evidence="2" id="KW-0201">Cytochrome c-type biogenesis</keyword>